<keyword evidence="2" id="KW-0479">Metal-binding</keyword>
<organism evidence="11 12">
    <name type="scientific">Halteria grandinella</name>
    <dbReference type="NCBI Taxonomy" id="5974"/>
    <lineage>
        <taxon>Eukaryota</taxon>
        <taxon>Sar</taxon>
        <taxon>Alveolata</taxon>
        <taxon>Ciliophora</taxon>
        <taxon>Intramacronucleata</taxon>
        <taxon>Spirotrichea</taxon>
        <taxon>Stichotrichia</taxon>
        <taxon>Sporadotrichida</taxon>
        <taxon>Halteriidae</taxon>
        <taxon>Halteria</taxon>
    </lineage>
</organism>
<dbReference type="GO" id="GO:0046872">
    <property type="term" value="F:metal ion binding"/>
    <property type="evidence" value="ECO:0007669"/>
    <property type="project" value="UniProtKB-KW"/>
</dbReference>
<evidence type="ECO:0000256" key="8">
    <source>
        <dbReference type="RuleBase" id="RU367043"/>
    </source>
</evidence>
<keyword evidence="4 8" id="KW-0653">Protein transport</keyword>
<feature type="region of interest" description="Disordered" evidence="9">
    <location>
        <begin position="1"/>
        <end position="29"/>
    </location>
</feature>
<evidence type="ECO:0000256" key="7">
    <source>
        <dbReference type="ARBA" id="ARBA00023157"/>
    </source>
</evidence>
<reference evidence="11" key="1">
    <citation type="submission" date="2019-06" db="EMBL/GenBank/DDBJ databases">
        <authorList>
            <person name="Zheng W."/>
        </authorList>
    </citation>
    <scope>NUCLEOTIDE SEQUENCE</scope>
    <source>
        <strain evidence="11">QDHG01</strain>
    </source>
</reference>
<sequence>MMTTKMESIKSMNRGGAPPQGRMSPVQARDQELQIMQFKEMQAFVTRTVKTCFSECVNDFNSAKMTDSEQGCLDACIRRTMNVQTELDSLFPQIDSKFKDQQ</sequence>
<evidence type="ECO:0000256" key="9">
    <source>
        <dbReference type="SAM" id="MobiDB-lite"/>
    </source>
</evidence>
<evidence type="ECO:0000256" key="5">
    <source>
        <dbReference type="ARBA" id="ARBA00023010"/>
    </source>
</evidence>
<dbReference type="AlphaFoldDB" id="A0A8J8SY37"/>
<evidence type="ECO:0000313" key="12">
    <source>
        <dbReference type="Proteomes" id="UP000785679"/>
    </source>
</evidence>
<name>A0A8J8SY37_HALGN</name>
<comment type="subunit">
    <text evidence="8">Heterohexamer.</text>
</comment>
<dbReference type="InterPro" id="IPR004217">
    <property type="entry name" value="Tim10-like"/>
</dbReference>
<keyword evidence="8" id="KW-0472">Membrane</keyword>
<dbReference type="Proteomes" id="UP000785679">
    <property type="component" value="Unassembled WGS sequence"/>
</dbReference>
<comment type="caution">
    <text evidence="11">The sequence shown here is derived from an EMBL/GenBank/DDBJ whole genome shotgun (WGS) entry which is preliminary data.</text>
</comment>
<dbReference type="Gene3D" id="1.10.287.810">
    <property type="entry name" value="Mitochondrial import inner membrane translocase subunit tim13 like domains"/>
    <property type="match status" value="1"/>
</dbReference>
<keyword evidence="12" id="KW-1185">Reference proteome</keyword>
<dbReference type="EMBL" id="RRYP01016422">
    <property type="protein sequence ID" value="TNV75122.1"/>
    <property type="molecule type" value="Genomic_DNA"/>
</dbReference>
<evidence type="ECO:0000259" key="10">
    <source>
        <dbReference type="Pfam" id="PF02953"/>
    </source>
</evidence>
<dbReference type="OrthoDB" id="1551503at2759"/>
<keyword evidence="8" id="KW-0999">Mitochondrion inner membrane</keyword>
<evidence type="ECO:0000256" key="3">
    <source>
        <dbReference type="ARBA" id="ARBA00022833"/>
    </source>
</evidence>
<feature type="domain" description="Tim10-like" evidence="10">
    <location>
        <begin position="31"/>
        <end position="84"/>
    </location>
</feature>
<dbReference type="InterPro" id="IPR035427">
    <property type="entry name" value="Tim10-like_dom_sf"/>
</dbReference>
<accession>A0A8J8SY37</accession>
<dbReference type="InterPro" id="IPR050673">
    <property type="entry name" value="Mito_inner_translocase_sub"/>
</dbReference>
<evidence type="ECO:0000313" key="11">
    <source>
        <dbReference type="EMBL" id="TNV75122.1"/>
    </source>
</evidence>
<comment type="similarity">
    <text evidence="8">Belongs to the small Tim family.</text>
</comment>
<comment type="subcellular location">
    <subcellularLocation>
        <location evidence="8">Mitochondrion inner membrane</location>
        <topology evidence="8">Peripheral membrane protein</topology>
        <orientation evidence="8">Intermembrane side</orientation>
    </subcellularLocation>
</comment>
<comment type="function">
    <text evidence="8">Mitochondrial intermembrane chaperone that participates in the import and insertion of some multi-pass transmembrane proteins into the mitochondrial inner membrane. Also required for the transfer of beta-barrel precursors from the TOM complex to the sorting and assembly machinery (SAM complex) of the outer membrane. Acts as a chaperone-like protein that protects the hydrophobic precursors from aggregation and guide them through the mitochondrial intermembrane space.</text>
</comment>
<dbReference type="GO" id="GO:0005743">
    <property type="term" value="C:mitochondrial inner membrane"/>
    <property type="evidence" value="ECO:0007669"/>
    <property type="project" value="UniProtKB-SubCell"/>
</dbReference>
<proteinExistence type="inferred from homology"/>
<keyword evidence="7 8" id="KW-1015">Disulfide bond</keyword>
<dbReference type="Pfam" id="PF02953">
    <property type="entry name" value="zf-Tim10_DDP"/>
    <property type="match status" value="1"/>
</dbReference>
<comment type="domain">
    <text evidence="8">The twin CX3C motif contains 4 conserved Cys residues that form 2 disulfide bonds in the mitochondrial intermembrane space.</text>
</comment>
<protein>
    <recommendedName>
        <fullName evidence="8">Mitochondrial import inner membrane translocase subunit</fullName>
    </recommendedName>
</protein>
<keyword evidence="1 8" id="KW-0813">Transport</keyword>
<evidence type="ECO:0000256" key="6">
    <source>
        <dbReference type="ARBA" id="ARBA00023128"/>
    </source>
</evidence>
<gene>
    <name evidence="11" type="ORF">FGO68_gene8114</name>
</gene>
<keyword evidence="6 8" id="KW-0496">Mitochondrion</keyword>
<evidence type="ECO:0000256" key="1">
    <source>
        <dbReference type="ARBA" id="ARBA00022448"/>
    </source>
</evidence>
<keyword evidence="5 8" id="KW-0811">Translocation</keyword>
<evidence type="ECO:0000256" key="4">
    <source>
        <dbReference type="ARBA" id="ARBA00022927"/>
    </source>
</evidence>
<keyword evidence="3" id="KW-0862">Zinc</keyword>
<keyword evidence="8" id="KW-0143">Chaperone</keyword>
<dbReference type="SUPFAM" id="SSF144122">
    <property type="entry name" value="Tim10-like"/>
    <property type="match status" value="1"/>
</dbReference>
<evidence type="ECO:0000256" key="2">
    <source>
        <dbReference type="ARBA" id="ARBA00022723"/>
    </source>
</evidence>
<dbReference type="PANTHER" id="PTHR13172">
    <property type="entry name" value="MITOCHONDRIAL IMPORT INNER MEMBRANE TRANSLOCASE SUBUNIT TIM9B"/>
    <property type="match status" value="1"/>
</dbReference>
<dbReference type="GO" id="GO:0015031">
    <property type="term" value="P:protein transport"/>
    <property type="evidence" value="ECO:0007669"/>
    <property type="project" value="UniProtKB-KW"/>
</dbReference>